<gene>
    <name evidence="8" type="ORF">HZI73_22940</name>
</gene>
<dbReference type="CDD" id="cd16380">
    <property type="entry name" value="YitT_C"/>
    <property type="match status" value="1"/>
</dbReference>
<dbReference type="EMBL" id="CP058649">
    <property type="protein sequence ID" value="QUI24970.1"/>
    <property type="molecule type" value="Genomic_DNA"/>
</dbReference>
<sequence>MELTSKRKPFMDYIIIMIGTTLLAAGLNMFFVPLNLVTGGVTGLAIIIKELTTGIVPGGVELWITNLIINIPLFLLAVAIKGKGFGGRSLFATVFLSIALIYTGKLPVATNDMLLGCVFGGVLAGAGLGLVFSAYSTTGGTDLAASIIQNYMKHISVAQIMFFLDAVIITAGYFIFGIEKAMYAIVAVFITAKVVDAMLEGIHFSKAAFIISGHNEEIAKEIMAKLERGVTGLNGNGKFSKESKEVLLCVVSKKEIVRLKEITRDIDKKAFVIVADVREVVGEGFIEYN</sequence>
<evidence type="ECO:0000256" key="3">
    <source>
        <dbReference type="ARBA" id="ARBA00022692"/>
    </source>
</evidence>
<keyword evidence="2" id="KW-1003">Cell membrane</keyword>
<dbReference type="Proteomes" id="UP000683246">
    <property type="component" value="Chromosome"/>
</dbReference>
<dbReference type="InterPro" id="IPR003740">
    <property type="entry name" value="YitT"/>
</dbReference>
<evidence type="ECO:0000313" key="8">
    <source>
        <dbReference type="EMBL" id="QUI24970.1"/>
    </source>
</evidence>
<feature type="transmembrane region" description="Helical" evidence="6">
    <location>
        <begin position="113"/>
        <end position="135"/>
    </location>
</feature>
<dbReference type="Pfam" id="PF02588">
    <property type="entry name" value="YitT_membrane"/>
    <property type="match status" value="1"/>
</dbReference>
<dbReference type="InterPro" id="IPR015867">
    <property type="entry name" value="N-reg_PII/ATP_PRibTrfase_C"/>
</dbReference>
<dbReference type="PANTHER" id="PTHR33545">
    <property type="entry name" value="UPF0750 MEMBRANE PROTEIN YITT-RELATED"/>
    <property type="match status" value="1"/>
</dbReference>
<feature type="transmembrane region" description="Helical" evidence="6">
    <location>
        <begin position="90"/>
        <end position="107"/>
    </location>
</feature>
<dbReference type="GO" id="GO:0005886">
    <property type="term" value="C:plasma membrane"/>
    <property type="evidence" value="ECO:0007669"/>
    <property type="project" value="UniProtKB-SubCell"/>
</dbReference>
<keyword evidence="4 6" id="KW-1133">Transmembrane helix</keyword>
<dbReference type="PANTHER" id="PTHR33545:SF9">
    <property type="entry name" value="UPF0750 MEMBRANE PROTEIN YITE"/>
    <property type="match status" value="1"/>
</dbReference>
<accession>A0A8J8SII5</accession>
<evidence type="ECO:0000256" key="5">
    <source>
        <dbReference type="ARBA" id="ARBA00023136"/>
    </source>
</evidence>
<evidence type="ECO:0000256" key="1">
    <source>
        <dbReference type="ARBA" id="ARBA00004651"/>
    </source>
</evidence>
<dbReference type="Pfam" id="PF10035">
    <property type="entry name" value="DUF2179"/>
    <property type="match status" value="1"/>
</dbReference>
<name>A0A8J8SII5_9FIRM</name>
<evidence type="ECO:0000256" key="6">
    <source>
        <dbReference type="SAM" id="Phobius"/>
    </source>
</evidence>
<keyword evidence="9" id="KW-1185">Reference proteome</keyword>
<feature type="transmembrane region" description="Helical" evidence="6">
    <location>
        <begin position="54"/>
        <end position="78"/>
    </location>
</feature>
<keyword evidence="5 6" id="KW-0472">Membrane</keyword>
<feature type="transmembrane region" description="Helical" evidence="6">
    <location>
        <begin position="155"/>
        <end position="175"/>
    </location>
</feature>
<dbReference type="Gene3D" id="3.30.70.120">
    <property type="match status" value="1"/>
</dbReference>
<feature type="domain" description="DUF2179" evidence="7">
    <location>
        <begin position="228"/>
        <end position="282"/>
    </location>
</feature>
<dbReference type="AlphaFoldDB" id="A0A8J8SII5"/>
<dbReference type="InterPro" id="IPR051461">
    <property type="entry name" value="UPF0750_membrane"/>
</dbReference>
<dbReference type="RefSeq" id="WP_212695669.1">
    <property type="nucleotide sequence ID" value="NZ_CP058649.1"/>
</dbReference>
<protein>
    <submittedName>
        <fullName evidence="8">YitT family protein</fullName>
    </submittedName>
</protein>
<reference evidence="8" key="1">
    <citation type="submission" date="2020-07" db="EMBL/GenBank/DDBJ databases">
        <title>Vallitalea pronyensis genome.</title>
        <authorList>
            <person name="Postec A."/>
        </authorList>
    </citation>
    <scope>NUCLEOTIDE SEQUENCE</scope>
    <source>
        <strain evidence="8">FatNI3</strain>
    </source>
</reference>
<proteinExistence type="predicted"/>
<dbReference type="InterPro" id="IPR019264">
    <property type="entry name" value="DUF2179"/>
</dbReference>
<evidence type="ECO:0000313" key="9">
    <source>
        <dbReference type="Proteomes" id="UP000683246"/>
    </source>
</evidence>
<evidence type="ECO:0000259" key="7">
    <source>
        <dbReference type="Pfam" id="PF10035"/>
    </source>
</evidence>
<evidence type="ECO:0000256" key="2">
    <source>
        <dbReference type="ARBA" id="ARBA00022475"/>
    </source>
</evidence>
<feature type="transmembrane region" description="Helical" evidence="6">
    <location>
        <begin position="12"/>
        <end position="34"/>
    </location>
</feature>
<dbReference type="PIRSF" id="PIRSF006483">
    <property type="entry name" value="Membrane_protein_YitT"/>
    <property type="match status" value="1"/>
</dbReference>
<comment type="subcellular location">
    <subcellularLocation>
        <location evidence="1">Cell membrane</location>
        <topology evidence="1">Multi-pass membrane protein</topology>
    </subcellularLocation>
</comment>
<organism evidence="8 9">
    <name type="scientific">Vallitalea pronyensis</name>
    <dbReference type="NCBI Taxonomy" id="1348613"/>
    <lineage>
        <taxon>Bacteria</taxon>
        <taxon>Bacillati</taxon>
        <taxon>Bacillota</taxon>
        <taxon>Clostridia</taxon>
        <taxon>Lachnospirales</taxon>
        <taxon>Vallitaleaceae</taxon>
        <taxon>Vallitalea</taxon>
    </lineage>
</organism>
<dbReference type="KEGG" id="vpy:HZI73_22940"/>
<keyword evidence="3 6" id="KW-0812">Transmembrane</keyword>
<evidence type="ECO:0000256" key="4">
    <source>
        <dbReference type="ARBA" id="ARBA00022989"/>
    </source>
</evidence>